<keyword evidence="3" id="KW-1185">Reference proteome</keyword>
<feature type="region of interest" description="Disordered" evidence="1">
    <location>
        <begin position="1"/>
        <end position="31"/>
    </location>
</feature>
<dbReference type="AlphaFoldDB" id="A0A9N9CKC4"/>
<sequence>PQAADDVRITGRLSDNGGGGSSGGNRRNIIHRPDTKHFGKFIMF</sequence>
<comment type="caution">
    <text evidence="2">The sequence shown here is derived from an EMBL/GenBank/DDBJ whole genome shotgun (WGS) entry which is preliminary data.</text>
</comment>
<feature type="non-terminal residue" evidence="2">
    <location>
        <position position="1"/>
    </location>
</feature>
<dbReference type="EMBL" id="CAJVPL010002323">
    <property type="protein sequence ID" value="CAG8606872.1"/>
    <property type="molecule type" value="Genomic_DNA"/>
</dbReference>
<gene>
    <name evidence="2" type="ORF">AGERDE_LOCUS9385</name>
</gene>
<protein>
    <submittedName>
        <fullName evidence="2">10606_t:CDS:1</fullName>
    </submittedName>
</protein>
<evidence type="ECO:0000313" key="2">
    <source>
        <dbReference type="EMBL" id="CAG8606872.1"/>
    </source>
</evidence>
<evidence type="ECO:0000313" key="3">
    <source>
        <dbReference type="Proteomes" id="UP000789831"/>
    </source>
</evidence>
<proteinExistence type="predicted"/>
<dbReference type="Proteomes" id="UP000789831">
    <property type="component" value="Unassembled WGS sequence"/>
</dbReference>
<reference evidence="2" key="1">
    <citation type="submission" date="2021-06" db="EMBL/GenBank/DDBJ databases">
        <authorList>
            <person name="Kallberg Y."/>
            <person name="Tangrot J."/>
            <person name="Rosling A."/>
        </authorList>
    </citation>
    <scope>NUCLEOTIDE SEQUENCE</scope>
    <source>
        <strain evidence="2">MT106</strain>
    </source>
</reference>
<name>A0A9N9CKC4_9GLOM</name>
<evidence type="ECO:0000256" key="1">
    <source>
        <dbReference type="SAM" id="MobiDB-lite"/>
    </source>
</evidence>
<organism evidence="2 3">
    <name type="scientific">Ambispora gerdemannii</name>
    <dbReference type="NCBI Taxonomy" id="144530"/>
    <lineage>
        <taxon>Eukaryota</taxon>
        <taxon>Fungi</taxon>
        <taxon>Fungi incertae sedis</taxon>
        <taxon>Mucoromycota</taxon>
        <taxon>Glomeromycotina</taxon>
        <taxon>Glomeromycetes</taxon>
        <taxon>Archaeosporales</taxon>
        <taxon>Ambisporaceae</taxon>
        <taxon>Ambispora</taxon>
    </lineage>
</organism>
<accession>A0A9N9CKC4</accession>